<dbReference type="STRING" id="163.SAMN04487775_10558"/>
<dbReference type="Pfam" id="PF06835">
    <property type="entry name" value="LptC"/>
    <property type="match status" value="1"/>
</dbReference>
<dbReference type="GO" id="GO:0005886">
    <property type="term" value="C:plasma membrane"/>
    <property type="evidence" value="ECO:0007669"/>
    <property type="project" value="InterPro"/>
</dbReference>
<evidence type="ECO:0000313" key="3">
    <source>
        <dbReference type="Proteomes" id="UP000182360"/>
    </source>
</evidence>
<reference evidence="2 3" key="1">
    <citation type="submission" date="2016-10" db="EMBL/GenBank/DDBJ databases">
        <authorList>
            <person name="de Groot N.N."/>
        </authorList>
    </citation>
    <scope>NUCLEOTIDE SEQUENCE [LARGE SCALE GENOMIC DNA]</scope>
    <source>
        <strain evidence="2 3">B25</strain>
    </source>
</reference>
<dbReference type="InterPro" id="IPR010664">
    <property type="entry name" value="LipoPS_assembly_LptC-rel"/>
</dbReference>
<feature type="signal peptide" evidence="1">
    <location>
        <begin position="1"/>
        <end position="30"/>
    </location>
</feature>
<dbReference type="Gene3D" id="2.60.450.10">
    <property type="entry name" value="Lipopolysaccharide (LPS) transport protein A like domain"/>
    <property type="match status" value="1"/>
</dbReference>
<dbReference type="Proteomes" id="UP000182360">
    <property type="component" value="Unassembled WGS sequence"/>
</dbReference>
<dbReference type="AlphaFoldDB" id="A0A1H9E9L1"/>
<feature type="chain" id="PRO_5010238500" evidence="1">
    <location>
        <begin position="31"/>
        <end position="186"/>
    </location>
</feature>
<keyword evidence="1" id="KW-0732">Signal</keyword>
<dbReference type="NCBIfam" id="TIGR04409">
    <property type="entry name" value="LptC_YrbK"/>
    <property type="match status" value="1"/>
</dbReference>
<sequence>MKKSNRIFSVFLITVLSFSCSLKYAETVNAEDKVPEFVFEDTKLVRYENMKPTLEVTAGTLEQYKNNNETYGKDISFISYDDEGKAETEGSCGIIFADTGKKIYELYDDIELYNAPEKMRFQANMLKWNDKTEQLTSGRSDMVKIEKDDTIMRGSGFSASGVSKTFSFRGNITGTIETSDDTNKVE</sequence>
<dbReference type="InterPro" id="IPR026265">
    <property type="entry name" value="LptC"/>
</dbReference>
<accession>A0A1H9E9L1</accession>
<dbReference type="PROSITE" id="PS51257">
    <property type="entry name" value="PROKAR_LIPOPROTEIN"/>
    <property type="match status" value="1"/>
</dbReference>
<evidence type="ECO:0000313" key="2">
    <source>
        <dbReference type="EMBL" id="SEQ21943.1"/>
    </source>
</evidence>
<dbReference type="EMBL" id="FOFU01000003">
    <property type="protein sequence ID" value="SEQ21943.1"/>
    <property type="molecule type" value="Genomic_DNA"/>
</dbReference>
<gene>
    <name evidence="2" type="ORF">SAMN04487977_10362</name>
</gene>
<organism evidence="2 3">
    <name type="scientific">Treponema bryantii</name>
    <dbReference type="NCBI Taxonomy" id="163"/>
    <lineage>
        <taxon>Bacteria</taxon>
        <taxon>Pseudomonadati</taxon>
        <taxon>Spirochaetota</taxon>
        <taxon>Spirochaetia</taxon>
        <taxon>Spirochaetales</taxon>
        <taxon>Treponemataceae</taxon>
        <taxon>Treponema</taxon>
    </lineage>
</organism>
<proteinExistence type="predicted"/>
<keyword evidence="3" id="KW-1185">Reference proteome</keyword>
<protein>
    <submittedName>
        <fullName evidence="2">LPS export ABC transporter protein LptC</fullName>
    </submittedName>
</protein>
<name>A0A1H9E9L1_9SPIR</name>
<dbReference type="RefSeq" id="WP_074642100.1">
    <property type="nucleotide sequence ID" value="NZ_FOFU01000003.1"/>
</dbReference>
<evidence type="ECO:0000256" key="1">
    <source>
        <dbReference type="SAM" id="SignalP"/>
    </source>
</evidence>
<dbReference type="GO" id="GO:0015221">
    <property type="term" value="F:lipopolysaccharide transmembrane transporter activity"/>
    <property type="evidence" value="ECO:0007669"/>
    <property type="project" value="InterPro"/>
</dbReference>